<dbReference type="Pfam" id="PF00106">
    <property type="entry name" value="adh_short"/>
    <property type="match status" value="1"/>
</dbReference>
<dbReference type="InterPro" id="IPR002347">
    <property type="entry name" value="SDR_fam"/>
</dbReference>
<evidence type="ECO:0000256" key="1">
    <source>
        <dbReference type="ARBA" id="ARBA00006484"/>
    </source>
</evidence>
<dbReference type="RefSeq" id="WP_016389714.1">
    <property type="nucleotide sequence ID" value="NZ_JARGOU010000002.1"/>
</dbReference>
<dbReference type="GO" id="GO:0016020">
    <property type="term" value="C:membrane"/>
    <property type="evidence" value="ECO:0007669"/>
    <property type="project" value="TreeGrafter"/>
</dbReference>
<proteinExistence type="inferred from homology"/>
<protein>
    <submittedName>
        <fullName evidence="3">Short-chain dehydrogenase</fullName>
    </submittedName>
</protein>
<dbReference type="GO" id="GO:0016491">
    <property type="term" value="F:oxidoreductase activity"/>
    <property type="evidence" value="ECO:0007669"/>
    <property type="project" value="UniProtKB-KW"/>
</dbReference>
<accession>A0AB33Z4Q7</accession>
<dbReference type="SUPFAM" id="SSF51735">
    <property type="entry name" value="NAD(P)-binding Rossmann-fold domains"/>
    <property type="match status" value="1"/>
</dbReference>
<keyword evidence="2" id="KW-0560">Oxidoreductase</keyword>
<dbReference type="EMBL" id="ASHL01000001">
    <property type="protein sequence ID" value="EPD14161.1"/>
    <property type="molecule type" value="Genomic_DNA"/>
</dbReference>
<evidence type="ECO:0000256" key="2">
    <source>
        <dbReference type="ARBA" id="ARBA00023002"/>
    </source>
</evidence>
<organism evidence="3 4">
    <name type="scientific">Cycloclasticus pugetii</name>
    <dbReference type="NCBI Taxonomy" id="34068"/>
    <lineage>
        <taxon>Bacteria</taxon>
        <taxon>Pseudomonadati</taxon>
        <taxon>Pseudomonadota</taxon>
        <taxon>Gammaproteobacteria</taxon>
        <taxon>Thiotrichales</taxon>
        <taxon>Piscirickettsiaceae</taxon>
        <taxon>Cycloclasticus</taxon>
    </lineage>
</organism>
<dbReference type="PRINTS" id="PR00081">
    <property type="entry name" value="GDHRDH"/>
</dbReference>
<dbReference type="Gene3D" id="3.40.50.720">
    <property type="entry name" value="NAD(P)-binding Rossmann-like Domain"/>
    <property type="match status" value="1"/>
</dbReference>
<dbReference type="InterPro" id="IPR036291">
    <property type="entry name" value="NAD(P)-bd_dom_sf"/>
</dbReference>
<keyword evidence="4" id="KW-1185">Reference proteome</keyword>
<gene>
    <name evidence="3" type="ORF">L196_01640</name>
</gene>
<reference evidence="3 4" key="1">
    <citation type="journal article" date="2013" name="Genome Announc.">
        <title>Genome Sequence of the Pyrene- and Fluoranthene-Degrading Bacterium Cycloclasticus sp. Strain PY97M.</title>
        <authorList>
            <person name="Cui Z."/>
            <person name="Xu G."/>
            <person name="Li Q."/>
            <person name="Gao W."/>
            <person name="Zheng L."/>
        </authorList>
    </citation>
    <scope>NUCLEOTIDE SEQUENCE [LARGE SCALE GENOMIC DNA]</scope>
    <source>
        <strain evidence="3 4">PY97M</strain>
    </source>
</reference>
<dbReference type="AlphaFoldDB" id="A0AB33Z4Q7"/>
<comment type="similarity">
    <text evidence="1">Belongs to the short-chain dehydrogenases/reductases (SDR) family.</text>
</comment>
<name>A0AB33Z4Q7_9GAMM</name>
<evidence type="ECO:0000313" key="3">
    <source>
        <dbReference type="EMBL" id="EPD14161.1"/>
    </source>
</evidence>
<evidence type="ECO:0000313" key="4">
    <source>
        <dbReference type="Proteomes" id="UP000015462"/>
    </source>
</evidence>
<dbReference type="PANTHER" id="PTHR44196">
    <property type="entry name" value="DEHYDROGENASE/REDUCTASE SDR FAMILY MEMBER 7B"/>
    <property type="match status" value="1"/>
</dbReference>
<dbReference type="PANTHER" id="PTHR44196:SF1">
    <property type="entry name" value="DEHYDROGENASE_REDUCTASE SDR FAMILY MEMBER 7B"/>
    <property type="match status" value="1"/>
</dbReference>
<sequence length="254" mass="27641">MAYDFNGKKVWVTGASSGIGRCLADQLHEKGAHVFVSARNTEKLSENFSGKERITILPGDLTSADVNKNIVADIKASAGGLDCVIFNAGTAEYVDAYHFSAAPFERMIEANYFTMIRGIEAALPLLKESENAYLVGMSSSVGWQGLPSGQAYSASKAAIRNLFQGLKIELAPKNIAVSWICPGFVKTPLTDKNTFDMPFRVSTDEAAHTIVKQLMKQTTEIHFPKRFTYFLKFVSCLPAGLAAKILSKTVPESS</sequence>
<dbReference type="Proteomes" id="UP000015462">
    <property type="component" value="Unassembled WGS sequence"/>
</dbReference>
<comment type="caution">
    <text evidence="3">The sequence shown here is derived from an EMBL/GenBank/DDBJ whole genome shotgun (WGS) entry which is preliminary data.</text>
</comment>